<dbReference type="KEGG" id="snh:120047233"/>
<dbReference type="GO" id="GO:0002682">
    <property type="term" value="P:regulation of immune system process"/>
    <property type="evidence" value="ECO:0007669"/>
    <property type="project" value="TreeGrafter"/>
</dbReference>
<organism evidence="13 14">
    <name type="scientific">Salvelinus namaycush</name>
    <name type="common">Lake trout</name>
    <name type="synonym">Salmo namaycush</name>
    <dbReference type="NCBI Taxonomy" id="8040"/>
    <lineage>
        <taxon>Eukaryota</taxon>
        <taxon>Metazoa</taxon>
        <taxon>Chordata</taxon>
        <taxon>Craniata</taxon>
        <taxon>Vertebrata</taxon>
        <taxon>Euteleostomi</taxon>
        <taxon>Actinopterygii</taxon>
        <taxon>Neopterygii</taxon>
        <taxon>Teleostei</taxon>
        <taxon>Protacanthopterygii</taxon>
        <taxon>Salmoniformes</taxon>
        <taxon>Salmonidae</taxon>
        <taxon>Salmoninae</taxon>
        <taxon>Salvelinus</taxon>
    </lineage>
</organism>
<name>A0A8U0QU56_SALNM</name>
<dbReference type="SMART" id="SM00355">
    <property type="entry name" value="ZnF_C2H2"/>
    <property type="match status" value="11"/>
</dbReference>
<dbReference type="FunFam" id="3.30.160.60:FF:001465">
    <property type="entry name" value="Zinc finger protein 560"/>
    <property type="match status" value="1"/>
</dbReference>
<dbReference type="GeneID" id="120047233"/>
<evidence type="ECO:0000256" key="9">
    <source>
        <dbReference type="ARBA" id="ARBA00023242"/>
    </source>
</evidence>
<evidence type="ECO:0000256" key="1">
    <source>
        <dbReference type="ARBA" id="ARBA00004123"/>
    </source>
</evidence>
<dbReference type="InterPro" id="IPR036236">
    <property type="entry name" value="Znf_C2H2_sf"/>
</dbReference>
<feature type="domain" description="C2H2-type" evidence="12">
    <location>
        <begin position="312"/>
        <end position="339"/>
    </location>
</feature>
<dbReference type="GO" id="GO:0001227">
    <property type="term" value="F:DNA-binding transcription repressor activity, RNA polymerase II-specific"/>
    <property type="evidence" value="ECO:0007669"/>
    <property type="project" value="TreeGrafter"/>
</dbReference>
<proteinExistence type="predicted"/>
<keyword evidence="7" id="KW-0238">DNA-binding</keyword>
<dbReference type="FunFam" id="3.30.160.60:FF:000065">
    <property type="entry name" value="B-cell CLL/lymphoma 6, member B"/>
    <property type="match status" value="1"/>
</dbReference>
<keyword evidence="8" id="KW-0804">Transcription</keyword>
<dbReference type="PROSITE" id="PS00028">
    <property type="entry name" value="ZINC_FINGER_C2H2_1"/>
    <property type="match status" value="10"/>
</dbReference>
<feature type="domain" description="C2H2-type" evidence="12">
    <location>
        <begin position="452"/>
        <end position="479"/>
    </location>
</feature>
<dbReference type="GO" id="GO:0001817">
    <property type="term" value="P:regulation of cytokine production"/>
    <property type="evidence" value="ECO:0007669"/>
    <property type="project" value="TreeGrafter"/>
</dbReference>
<dbReference type="PANTHER" id="PTHR24399:SF23">
    <property type="entry name" value="C2H2-TYPE DOMAIN-CONTAINING PROTEIN"/>
    <property type="match status" value="1"/>
</dbReference>
<dbReference type="PROSITE" id="PS50157">
    <property type="entry name" value="ZINC_FINGER_C2H2_2"/>
    <property type="match status" value="10"/>
</dbReference>
<evidence type="ECO:0000256" key="4">
    <source>
        <dbReference type="ARBA" id="ARBA00022771"/>
    </source>
</evidence>
<keyword evidence="13" id="KW-1185">Reference proteome</keyword>
<dbReference type="AlphaFoldDB" id="A0A8U0QU56"/>
<dbReference type="GO" id="GO:0000978">
    <property type="term" value="F:RNA polymerase II cis-regulatory region sequence-specific DNA binding"/>
    <property type="evidence" value="ECO:0007669"/>
    <property type="project" value="TreeGrafter"/>
</dbReference>
<evidence type="ECO:0000256" key="10">
    <source>
        <dbReference type="PROSITE-ProRule" id="PRU00042"/>
    </source>
</evidence>
<evidence type="ECO:0000256" key="2">
    <source>
        <dbReference type="ARBA" id="ARBA00022723"/>
    </source>
</evidence>
<feature type="domain" description="C2H2-type" evidence="12">
    <location>
        <begin position="480"/>
        <end position="507"/>
    </location>
</feature>
<sequence length="699" mass="79774">MKNKPGKKQHNKTKRTKHHRDPIKTECGTQSDDAYCNREEPDISQSPYITKGVCISSIQIKEEPTDFEQQGMGEEQNRSVPSFQKKHIKHQNTSSPMTGCSQISRSPMVMLTRLSNVVVKTLLRDTKVCLVKEENPAVPDGVSSPQFFPCSYCTISFTNHSFLEKHIKWNHQKEYLAMLRNSFSKSSGTETVPTHSCLHCSLMFQTPRLLSIHTRQIHPSATPRKPARPHRVSVKLYTCPQCARRFRYLGSLQNHCELSHKMAVVSTNGHLSCADCGKSFKNCWGLGPHLCHEPEGTEPQDIKPVVCLEVGFHCSECGKILCSPQSLNIHMRIHTGEKPYACKECGKRFAESGSLRKHLLIHSGVKAFKCQECGKDFARMKGLRSHMTTHSGKKQYSCSHCDRQFGYKSSLTIHLRSHTGEKPFHCTECGKDFSIKRNLRLHLKIHNNEKGHQCGECGLKVIDIGALKTHMRSHTGERPYHCTVCSKQFIRLEHLKNHQRTHTGDLGKHMRIHNGSRPFPCQECDKSFRLSLHYQSFFCSKSPLYRKSPLYPCSKSLFYPKSPLYPCSKSPLYRKSPLYPCSKSPLYRKSPLYTFLKSPFYSKSPLYPCSKSPLNPKSPLYPCSKSPLNPKSPLYLCSKSPLYRKSPLYPFPKYPFYSKSPLYPCSKYPLYCISPLYPCYKVPTLPLFQVPTHLSDLIS</sequence>
<dbReference type="GO" id="GO:0005654">
    <property type="term" value="C:nucleoplasm"/>
    <property type="evidence" value="ECO:0007669"/>
    <property type="project" value="TreeGrafter"/>
</dbReference>
<reference evidence="14" key="1">
    <citation type="submission" date="2025-08" db="UniProtKB">
        <authorList>
            <consortium name="RefSeq"/>
        </authorList>
    </citation>
    <scope>IDENTIFICATION</scope>
    <source>
        <tissue evidence="14">White muscle</tissue>
    </source>
</reference>
<evidence type="ECO:0000256" key="11">
    <source>
        <dbReference type="SAM" id="MobiDB-lite"/>
    </source>
</evidence>
<feature type="domain" description="C2H2-type" evidence="12">
    <location>
        <begin position="148"/>
        <end position="176"/>
    </location>
</feature>
<comment type="subcellular location">
    <subcellularLocation>
        <location evidence="1">Nucleus</location>
    </subcellularLocation>
</comment>
<accession>A0A8U0QU56</accession>
<dbReference type="FunFam" id="3.30.160.60:FF:000759">
    <property type="entry name" value="zinc finger protein 16"/>
    <property type="match status" value="1"/>
</dbReference>
<evidence type="ECO:0000256" key="6">
    <source>
        <dbReference type="ARBA" id="ARBA00023015"/>
    </source>
</evidence>
<feature type="domain" description="C2H2-type" evidence="12">
    <location>
        <begin position="396"/>
        <end position="423"/>
    </location>
</feature>
<evidence type="ECO:0000256" key="8">
    <source>
        <dbReference type="ARBA" id="ARBA00023163"/>
    </source>
</evidence>
<dbReference type="FunFam" id="3.30.160.60:FF:000624">
    <property type="entry name" value="zinc finger protein 697"/>
    <property type="match status" value="1"/>
</dbReference>
<dbReference type="Pfam" id="PF00096">
    <property type="entry name" value="zf-C2H2"/>
    <property type="match status" value="6"/>
</dbReference>
<evidence type="ECO:0000256" key="3">
    <source>
        <dbReference type="ARBA" id="ARBA00022737"/>
    </source>
</evidence>
<evidence type="ECO:0000256" key="7">
    <source>
        <dbReference type="ARBA" id="ARBA00023125"/>
    </source>
</evidence>
<dbReference type="PANTHER" id="PTHR24399">
    <property type="entry name" value="ZINC FINGER AND BTB DOMAIN-CONTAINING"/>
    <property type="match status" value="1"/>
</dbReference>
<keyword evidence="5" id="KW-0862">Zinc</keyword>
<feature type="region of interest" description="Disordered" evidence="11">
    <location>
        <begin position="1"/>
        <end position="40"/>
    </location>
</feature>
<protein>
    <submittedName>
        <fullName evidence="14">Zinc finger protein 2 homolog</fullName>
    </submittedName>
</protein>
<keyword evidence="4 10" id="KW-0863">Zinc-finger</keyword>
<dbReference type="SUPFAM" id="SSF57667">
    <property type="entry name" value="beta-beta-alpha zinc fingers"/>
    <property type="match status" value="5"/>
</dbReference>
<dbReference type="Gene3D" id="3.30.160.60">
    <property type="entry name" value="Classic Zinc Finger"/>
    <property type="match status" value="10"/>
</dbReference>
<feature type="compositionally biased region" description="Basic residues" evidence="11">
    <location>
        <begin position="1"/>
        <end position="21"/>
    </location>
</feature>
<gene>
    <name evidence="14" type="primary">LOC120047233</name>
</gene>
<dbReference type="FunFam" id="3.30.160.60:FF:000965">
    <property type="entry name" value="Neurotrophin receptor-interacting factor homolog"/>
    <property type="match status" value="1"/>
</dbReference>
<feature type="domain" description="C2H2-type" evidence="12">
    <location>
        <begin position="368"/>
        <end position="395"/>
    </location>
</feature>
<keyword evidence="3" id="KW-0677">Repeat</keyword>
<dbReference type="FunFam" id="3.30.160.60:FF:000100">
    <property type="entry name" value="Zinc finger 45-like"/>
    <property type="match status" value="1"/>
</dbReference>
<feature type="domain" description="C2H2-type" evidence="12">
    <location>
        <begin position="424"/>
        <end position="451"/>
    </location>
</feature>
<keyword evidence="6" id="KW-0805">Transcription regulation</keyword>
<dbReference type="RefSeq" id="XP_038848691.1">
    <property type="nucleotide sequence ID" value="XM_038992763.1"/>
</dbReference>
<feature type="domain" description="C2H2-type" evidence="12">
    <location>
        <begin position="237"/>
        <end position="260"/>
    </location>
</feature>
<dbReference type="GO" id="GO:0008270">
    <property type="term" value="F:zinc ion binding"/>
    <property type="evidence" value="ECO:0007669"/>
    <property type="project" value="UniProtKB-KW"/>
</dbReference>
<evidence type="ECO:0000313" key="13">
    <source>
        <dbReference type="Proteomes" id="UP000808372"/>
    </source>
</evidence>
<keyword evidence="2" id="KW-0479">Metal-binding</keyword>
<dbReference type="InterPro" id="IPR013087">
    <property type="entry name" value="Znf_C2H2_type"/>
</dbReference>
<dbReference type="Pfam" id="PF13912">
    <property type="entry name" value="zf-C2H2_6"/>
    <property type="match status" value="1"/>
</dbReference>
<dbReference type="Proteomes" id="UP000808372">
    <property type="component" value="Chromosome 5"/>
</dbReference>
<feature type="domain" description="C2H2-type" evidence="12">
    <location>
        <begin position="340"/>
        <end position="367"/>
    </location>
</feature>
<feature type="domain" description="C2H2-type" evidence="12">
    <location>
        <begin position="195"/>
        <end position="223"/>
    </location>
</feature>
<keyword evidence="9" id="KW-0539">Nucleus</keyword>
<evidence type="ECO:0000313" key="14">
    <source>
        <dbReference type="RefSeq" id="XP_038848691.1"/>
    </source>
</evidence>
<evidence type="ECO:0000256" key="5">
    <source>
        <dbReference type="ARBA" id="ARBA00022833"/>
    </source>
</evidence>
<evidence type="ECO:0000259" key="12">
    <source>
        <dbReference type="PROSITE" id="PS50157"/>
    </source>
</evidence>